<organism evidence="1 2">
    <name type="scientific">Solimonas fluminis</name>
    <dbReference type="NCBI Taxonomy" id="2086571"/>
    <lineage>
        <taxon>Bacteria</taxon>
        <taxon>Pseudomonadati</taxon>
        <taxon>Pseudomonadota</taxon>
        <taxon>Gammaproteobacteria</taxon>
        <taxon>Nevskiales</taxon>
        <taxon>Nevskiaceae</taxon>
        <taxon>Solimonas</taxon>
    </lineage>
</organism>
<evidence type="ECO:0000313" key="1">
    <source>
        <dbReference type="EMBL" id="PPE72727.1"/>
    </source>
</evidence>
<keyword evidence="2" id="KW-1185">Reference proteome</keyword>
<dbReference type="RefSeq" id="WP_104231537.1">
    <property type="nucleotide sequence ID" value="NZ_PSNW01000010.1"/>
</dbReference>
<name>A0A2S5TCX7_9GAMM</name>
<proteinExistence type="predicted"/>
<evidence type="ECO:0000313" key="2">
    <source>
        <dbReference type="Proteomes" id="UP000238220"/>
    </source>
</evidence>
<gene>
    <name evidence="1" type="ORF">C3942_16900</name>
</gene>
<accession>A0A2S5TCX7</accession>
<dbReference type="AlphaFoldDB" id="A0A2S5TCX7"/>
<comment type="caution">
    <text evidence="1">The sequence shown here is derived from an EMBL/GenBank/DDBJ whole genome shotgun (WGS) entry which is preliminary data.</text>
</comment>
<reference evidence="1 2" key="1">
    <citation type="submission" date="2018-02" db="EMBL/GenBank/DDBJ databases">
        <title>Genome sequencing of Solimonas sp. HR-BB.</title>
        <authorList>
            <person name="Lee Y."/>
            <person name="Jeon C.O."/>
        </authorList>
    </citation>
    <scope>NUCLEOTIDE SEQUENCE [LARGE SCALE GENOMIC DNA]</scope>
    <source>
        <strain evidence="1 2">HR-BB</strain>
    </source>
</reference>
<dbReference type="InterPro" id="IPR011050">
    <property type="entry name" value="Pectin_lyase_fold/virulence"/>
</dbReference>
<protein>
    <recommendedName>
        <fullName evidence="3">Pectate lyase superfamily protein domain-containing protein</fullName>
    </recommendedName>
</protein>
<sequence length="707" mass="73884">MRLHKSPTRPAKVLATKLADPAQGLGGDTVSLFCGLTVRDVMARVANVAALLALPVSVLTPGRSVLVWMCGYYAEGDGGGGEVYWSSASVAAHNGGSVFKPAAVGVGAGRWLRPWNGQWHAAQWGAKADNGVTDNTPMLTAAEDDIVSRGMGRLQLGAGFYGVRDLEHKAGVNLEGMGKNETYLVFKPSGNDAADATSYVLRWIGSGSSIRNFTISGISQSQRRICNGLLLQSDAGGQARDLRSIRIQNLAGYKAGAIGGPYGTRKEYARADITDDNGNHLLIGGNALVTLSAGNALWDLRVNGLDVSVCDGNGTDWTSLTDSKIHDVHVGNCVNHGWIESGANVHRSGIKVYLCRRLNVRDDYTTSLDLVVPHQATIGTDDGAVLLSGRRLYGDMEIQENGSNGVRLGTLTKTLSDSDIKFVLDGNGGYDSGASAPTQSNYRRVGGILYNTHNLKLSGVADDFRAEIGLGRQLRGISVLSAAFRPTVTNAANIVLGNWYRIKANAGGANFIPAQVGIAAPSNAVGTVFQARRQHPSAVLDPATTCGTGGVLEAANDGLNIDMVIANQYEQDQGTGPGYILDSVAGDWGGCINGKLVGRNLSLSPVASADTAISLTVQGEANPRWTLAGSKIGAGPGTSAIDVTFDRLAAGVIGAPATFGMRTGKATTVARPSAVAYGEGVAFYDLTLKLPIWSDGAVWRDADGSAV</sequence>
<dbReference type="Proteomes" id="UP000238220">
    <property type="component" value="Unassembled WGS sequence"/>
</dbReference>
<dbReference type="OrthoDB" id="5126559at2"/>
<dbReference type="SUPFAM" id="SSF51126">
    <property type="entry name" value="Pectin lyase-like"/>
    <property type="match status" value="1"/>
</dbReference>
<dbReference type="InterPro" id="IPR012334">
    <property type="entry name" value="Pectin_lyas_fold"/>
</dbReference>
<dbReference type="EMBL" id="PSNW01000010">
    <property type="protein sequence ID" value="PPE72727.1"/>
    <property type="molecule type" value="Genomic_DNA"/>
</dbReference>
<evidence type="ECO:0008006" key="3">
    <source>
        <dbReference type="Google" id="ProtNLM"/>
    </source>
</evidence>
<dbReference type="Gene3D" id="2.160.20.10">
    <property type="entry name" value="Single-stranded right-handed beta-helix, Pectin lyase-like"/>
    <property type="match status" value="1"/>
</dbReference>